<dbReference type="EMBL" id="LMCB01000134">
    <property type="protein sequence ID" value="KZL07213.1"/>
    <property type="molecule type" value="Genomic_DNA"/>
</dbReference>
<comment type="similarity">
    <text evidence="3">Belongs to the polysaccharide deacetylase family.</text>
</comment>
<dbReference type="GO" id="GO:0005576">
    <property type="term" value="C:extracellular region"/>
    <property type="evidence" value="ECO:0007669"/>
    <property type="project" value="UniProtKB-SubCell"/>
</dbReference>
<dbReference type="InterPro" id="IPR051398">
    <property type="entry name" value="Polysacch_Deacetylase"/>
</dbReference>
<evidence type="ECO:0000259" key="7">
    <source>
        <dbReference type="Pfam" id="PF01522"/>
    </source>
</evidence>
<evidence type="ECO:0000256" key="6">
    <source>
        <dbReference type="ARBA" id="ARBA00032976"/>
    </source>
</evidence>
<protein>
    <recommendedName>
        <fullName evidence="4">Chitooligosaccharide deacetylase</fullName>
    </recommendedName>
    <alternativeName>
        <fullName evidence="6">Nodulation protein B</fullName>
    </alternativeName>
</protein>
<reference evidence="8 9" key="1">
    <citation type="journal article" date="2016" name="Front. Microbiol.">
        <title>Comparative Genomic Analysis Reveals a Diverse Repertoire of Genes Involved in Prokaryote-Eukaryote Interactions within the Pseudovibrio Genus.</title>
        <authorList>
            <person name="Romano S."/>
            <person name="Fernandez-Guerra A."/>
            <person name="Reen F.J."/>
            <person name="Glockner F.O."/>
            <person name="Crowley S.P."/>
            <person name="O'Sullivan O."/>
            <person name="Cotter P.D."/>
            <person name="Adams C."/>
            <person name="Dobson A.D."/>
            <person name="O'Gara F."/>
        </authorList>
    </citation>
    <scope>NUCLEOTIDE SEQUENCE [LARGE SCALE GENOMIC DNA]</scope>
    <source>
        <strain evidence="8 9">Ad2</strain>
    </source>
</reference>
<dbReference type="GO" id="GO:0016810">
    <property type="term" value="F:hydrolase activity, acting on carbon-nitrogen (but not peptide) bonds"/>
    <property type="evidence" value="ECO:0007669"/>
    <property type="project" value="InterPro"/>
</dbReference>
<dbReference type="Gene3D" id="3.20.20.370">
    <property type="entry name" value="Glycoside hydrolase/deacetylase"/>
    <property type="match status" value="1"/>
</dbReference>
<keyword evidence="9" id="KW-1185">Reference proteome</keyword>
<dbReference type="STRING" id="989403.SAMN05421798_1333"/>
<evidence type="ECO:0000256" key="1">
    <source>
        <dbReference type="ARBA" id="ARBA00003236"/>
    </source>
</evidence>
<dbReference type="SUPFAM" id="SSF88713">
    <property type="entry name" value="Glycoside hydrolase/deacetylase"/>
    <property type="match status" value="1"/>
</dbReference>
<dbReference type="Pfam" id="PF01522">
    <property type="entry name" value="Polysacc_deac_1"/>
    <property type="match status" value="1"/>
</dbReference>
<dbReference type="GO" id="GO:0005975">
    <property type="term" value="P:carbohydrate metabolic process"/>
    <property type="evidence" value="ECO:0007669"/>
    <property type="project" value="InterPro"/>
</dbReference>
<accession>A0A161X915</accession>
<dbReference type="AlphaFoldDB" id="A0A161X915"/>
<keyword evidence="5" id="KW-0732">Signal</keyword>
<dbReference type="RefSeq" id="WP_082825730.1">
    <property type="nucleotide sequence ID" value="NZ_FOFM01000033.1"/>
</dbReference>
<evidence type="ECO:0000256" key="2">
    <source>
        <dbReference type="ARBA" id="ARBA00004613"/>
    </source>
</evidence>
<sequence length="314" mass="36429">MVTQNSFTEPTGLMFHHFHGHGHPEVQGSIGSEDFHNILQYVGIQNILPANDWLAKAGAQQLSSHHSCVTFDDALLCQYDVAKPVLDELNLTAFWFVYTSVFDGEQENLEVFRYFRCTSFNNIDEFYDLFFSIAREKVGDRYHHVESIFDPEEYLKNSPFYSLKDKWFRYLRDQELDKRTYVFIMENMMERCQFDKKEAASNLWLKKEQIQLLTADGHIIGLHSHTHPTTIAKSPISVQKLEYETNRKRIKELSGYFPTTVSHPCNSYNKHTIDLLGDMGVVMGFRADIKPMKNRGPLEYAREDHANLLAALSV</sequence>
<gene>
    <name evidence="8" type="ORF">PsAD2_04185</name>
</gene>
<dbReference type="PATRIC" id="fig|989403.3.peg.4568"/>
<dbReference type="InterPro" id="IPR011330">
    <property type="entry name" value="Glyco_hydro/deAcase_b/a-brl"/>
</dbReference>
<name>A0A161X915_9HYPH</name>
<proteinExistence type="inferred from homology"/>
<feature type="domain" description="NodB homology" evidence="7">
    <location>
        <begin position="179"/>
        <end position="282"/>
    </location>
</feature>
<evidence type="ECO:0000256" key="3">
    <source>
        <dbReference type="ARBA" id="ARBA00010973"/>
    </source>
</evidence>
<comment type="subcellular location">
    <subcellularLocation>
        <location evidence="2">Secreted</location>
    </subcellularLocation>
</comment>
<evidence type="ECO:0000256" key="4">
    <source>
        <dbReference type="ARBA" id="ARBA00020071"/>
    </source>
</evidence>
<dbReference type="OrthoDB" id="9782872at2"/>
<dbReference type="Proteomes" id="UP000076577">
    <property type="component" value="Unassembled WGS sequence"/>
</dbReference>
<dbReference type="PANTHER" id="PTHR34216:SF3">
    <property type="entry name" value="POLY-BETA-1,6-N-ACETYL-D-GLUCOSAMINE N-DEACETYLASE"/>
    <property type="match status" value="1"/>
</dbReference>
<evidence type="ECO:0000313" key="9">
    <source>
        <dbReference type="Proteomes" id="UP000076577"/>
    </source>
</evidence>
<organism evidence="8 9">
    <name type="scientific">Pseudovibrio axinellae</name>
    <dbReference type="NCBI Taxonomy" id="989403"/>
    <lineage>
        <taxon>Bacteria</taxon>
        <taxon>Pseudomonadati</taxon>
        <taxon>Pseudomonadota</taxon>
        <taxon>Alphaproteobacteria</taxon>
        <taxon>Hyphomicrobiales</taxon>
        <taxon>Stappiaceae</taxon>
        <taxon>Pseudovibrio</taxon>
    </lineage>
</organism>
<dbReference type="InterPro" id="IPR002509">
    <property type="entry name" value="NODB_dom"/>
</dbReference>
<comment type="caution">
    <text evidence="8">The sequence shown here is derived from an EMBL/GenBank/DDBJ whole genome shotgun (WGS) entry which is preliminary data.</text>
</comment>
<comment type="function">
    <text evidence="1">Is involved in generating a small heat-stable compound (Nod), an acylated oligomer of N-acetylglucosamine, that stimulates mitosis in various plant protoplasts.</text>
</comment>
<dbReference type="PANTHER" id="PTHR34216">
    <property type="match status" value="1"/>
</dbReference>
<evidence type="ECO:0000256" key="5">
    <source>
        <dbReference type="ARBA" id="ARBA00022729"/>
    </source>
</evidence>
<evidence type="ECO:0000313" key="8">
    <source>
        <dbReference type="EMBL" id="KZL07213.1"/>
    </source>
</evidence>